<name>A0A369UU50_9ACTN</name>
<dbReference type="SUPFAM" id="SSF53474">
    <property type="entry name" value="alpha/beta-Hydrolases"/>
    <property type="match status" value="1"/>
</dbReference>
<evidence type="ECO:0000313" key="3">
    <source>
        <dbReference type="EMBL" id="RDD84031.1"/>
    </source>
</evidence>
<organism evidence="3 4">
    <name type="scientific">Streptomyces parvulus</name>
    <dbReference type="NCBI Taxonomy" id="146923"/>
    <lineage>
        <taxon>Bacteria</taxon>
        <taxon>Bacillati</taxon>
        <taxon>Actinomycetota</taxon>
        <taxon>Actinomycetes</taxon>
        <taxon>Kitasatosporales</taxon>
        <taxon>Streptomycetaceae</taxon>
        <taxon>Streptomyces</taxon>
    </lineage>
</organism>
<reference evidence="3 4" key="1">
    <citation type="submission" date="2018-07" db="EMBL/GenBank/DDBJ databases">
        <title>Genome guided investigation of antibiotics producing actinomycetales strain isolated from a Macau mangrove ecosystem.</title>
        <authorList>
            <person name="Hu D."/>
        </authorList>
    </citation>
    <scope>NUCLEOTIDE SEQUENCE [LARGE SCALE GENOMIC DNA]</scope>
    <source>
        <strain evidence="3 4">2297</strain>
    </source>
</reference>
<proteinExistence type="predicted"/>
<dbReference type="Pfam" id="PF20434">
    <property type="entry name" value="BD-FAE"/>
    <property type="match status" value="1"/>
</dbReference>
<evidence type="ECO:0000256" key="1">
    <source>
        <dbReference type="ARBA" id="ARBA00022801"/>
    </source>
</evidence>
<evidence type="ECO:0000313" key="4">
    <source>
        <dbReference type="Proteomes" id="UP000253742"/>
    </source>
</evidence>
<dbReference type="Gene3D" id="3.40.50.1820">
    <property type="entry name" value="alpha/beta hydrolase"/>
    <property type="match status" value="1"/>
</dbReference>
<dbReference type="InterPro" id="IPR029058">
    <property type="entry name" value="AB_hydrolase_fold"/>
</dbReference>
<dbReference type="PANTHER" id="PTHR48081:SF13">
    <property type="entry name" value="ALPHA_BETA HYDROLASE"/>
    <property type="match status" value="1"/>
</dbReference>
<dbReference type="InterPro" id="IPR050300">
    <property type="entry name" value="GDXG_lipolytic_enzyme"/>
</dbReference>
<accession>A0A369UU50</accession>
<dbReference type="PANTHER" id="PTHR48081">
    <property type="entry name" value="AB HYDROLASE SUPERFAMILY PROTEIN C4A8.06C"/>
    <property type="match status" value="1"/>
</dbReference>
<evidence type="ECO:0000259" key="2">
    <source>
        <dbReference type="Pfam" id="PF20434"/>
    </source>
</evidence>
<dbReference type="EMBL" id="QQBH01000054">
    <property type="protein sequence ID" value="RDD84031.1"/>
    <property type="molecule type" value="Genomic_DNA"/>
</dbReference>
<keyword evidence="1 3" id="KW-0378">Hydrolase</keyword>
<dbReference type="Proteomes" id="UP000253742">
    <property type="component" value="Unassembled WGS sequence"/>
</dbReference>
<feature type="domain" description="BD-FAE-like" evidence="2">
    <location>
        <begin position="56"/>
        <end position="266"/>
    </location>
</feature>
<dbReference type="RefSeq" id="WP_114534037.1">
    <property type="nucleotide sequence ID" value="NZ_QQBH01000054.1"/>
</dbReference>
<comment type="caution">
    <text evidence="3">The sequence shown here is derived from an EMBL/GenBank/DDBJ whole genome shotgun (WGS) entry which is preliminary data.</text>
</comment>
<dbReference type="GO" id="GO:0016787">
    <property type="term" value="F:hydrolase activity"/>
    <property type="evidence" value="ECO:0007669"/>
    <property type="project" value="UniProtKB-KW"/>
</dbReference>
<dbReference type="AlphaFoldDB" id="A0A369UU50"/>
<dbReference type="InterPro" id="IPR049492">
    <property type="entry name" value="BD-FAE-like_dom"/>
</dbReference>
<dbReference type="OrthoDB" id="9803828at2"/>
<sequence>METPTPHPSDLMAPMDYDAMAPRSLTEPQAVTGVPGATSHLNITYATVVGWRPLLLDLHVPSSGPGPYPVVVYAHGGGFLGGVKAIGPWHSLPARGIAVASVSYRLSGEVSFPEPVEDVRAAVRWVRANARQYFLDPDRIAGWGSSAGAYLMTMAALSGDEALGRPVGTHQEVSAELSAVVDHHGPADLSQICDDAFENSEEEVAATRSIVRQFLGFDPDAEPERAAATDPVALAARRGQGPPFLIMHGDSDHRVGWEQSARLYEGLAKAGIAAELITVRDADHAAPEFTSREHVVDVLSFLRRTWRFP</sequence>
<gene>
    <name evidence="3" type="ORF">DVZ84_37455</name>
</gene>
<protein>
    <submittedName>
        <fullName evidence="3">Alpha/beta hydrolase</fullName>
    </submittedName>
</protein>